<keyword evidence="2" id="KW-0813">Transport</keyword>
<dbReference type="Proteomes" id="UP000001844">
    <property type="component" value="Chromosome"/>
</dbReference>
<evidence type="ECO:0000313" key="6">
    <source>
        <dbReference type="Proteomes" id="UP000001844"/>
    </source>
</evidence>
<keyword evidence="3" id="KW-0406">Ion transport</keyword>
<evidence type="ECO:0000313" key="5">
    <source>
        <dbReference type="EMBL" id="ADE13961.1"/>
    </source>
</evidence>
<dbReference type="SUPFAM" id="SSF159468">
    <property type="entry name" value="AtpF-like"/>
    <property type="match status" value="1"/>
</dbReference>
<dbReference type="Gene3D" id="3.40.50.10580">
    <property type="entry name" value="ATPase, V1 complex, subunit F"/>
    <property type="match status" value="1"/>
</dbReference>
<evidence type="ECO:0000256" key="2">
    <source>
        <dbReference type="ARBA" id="ARBA00022448"/>
    </source>
</evidence>
<evidence type="ECO:0000256" key="4">
    <source>
        <dbReference type="SAM" id="MobiDB-lite"/>
    </source>
</evidence>
<dbReference type="AlphaFoldDB" id="D5BXK3"/>
<sequence length="130" mass="14028">MAEQEILRFSTEPKLGPSGEVGSGTRLIVMGSPALTEGFALIGFETWPNATEDDVEKLLEELERGKEKALVLLEPGLSRCPSGRLSRVRAESPRIVITEVPPLQAPGDYHPAVEDLVAKVLGHGALEKET</sequence>
<dbReference type="eggNOG" id="COG1436">
    <property type="taxonomic scope" value="Bacteria"/>
</dbReference>
<dbReference type="KEGG" id="nhl:Nhal_0781"/>
<gene>
    <name evidence="5" type="ordered locus">Nhal_0781</name>
</gene>
<dbReference type="STRING" id="472759.Nhal_0781"/>
<dbReference type="OrthoDB" id="8563782at2"/>
<evidence type="ECO:0000256" key="3">
    <source>
        <dbReference type="ARBA" id="ARBA00023065"/>
    </source>
</evidence>
<dbReference type="HOGENOM" id="CLU_164115_0_0_6"/>
<organism evidence="5 6">
    <name type="scientific">Nitrosococcus halophilus (strain Nc4)</name>
    <dbReference type="NCBI Taxonomy" id="472759"/>
    <lineage>
        <taxon>Bacteria</taxon>
        <taxon>Pseudomonadati</taxon>
        <taxon>Pseudomonadota</taxon>
        <taxon>Gammaproteobacteria</taxon>
        <taxon>Chromatiales</taxon>
        <taxon>Chromatiaceae</taxon>
        <taxon>Nitrosococcus</taxon>
    </lineage>
</organism>
<feature type="region of interest" description="Disordered" evidence="4">
    <location>
        <begin position="1"/>
        <end position="21"/>
    </location>
</feature>
<proteinExistence type="inferred from homology"/>
<dbReference type="RefSeq" id="WP_013031855.1">
    <property type="nucleotide sequence ID" value="NC_013960.1"/>
</dbReference>
<keyword evidence="6" id="KW-1185">Reference proteome</keyword>
<evidence type="ECO:0000256" key="1">
    <source>
        <dbReference type="ARBA" id="ARBA00010148"/>
    </source>
</evidence>
<accession>D5BXK3</accession>
<protein>
    <recommendedName>
        <fullName evidence="7">Vacuolar H+transporting two-sector ATPase F subunit</fullName>
    </recommendedName>
</protein>
<dbReference type="EMBL" id="CP001798">
    <property type="protein sequence ID" value="ADE13961.1"/>
    <property type="molecule type" value="Genomic_DNA"/>
</dbReference>
<dbReference type="GO" id="GO:0046961">
    <property type="term" value="F:proton-transporting ATPase activity, rotational mechanism"/>
    <property type="evidence" value="ECO:0007669"/>
    <property type="project" value="InterPro"/>
</dbReference>
<reference evidence="6" key="1">
    <citation type="submission" date="2010-04" db="EMBL/GenBank/DDBJ databases">
        <title>Complete genome sequence of Nitrosococcus halophilus Nc4, a salt-adapted, aerobic obligate ammonia-oxidizing sulfur purple bacterium.</title>
        <authorList>
            <consortium name="US DOE Joint Genome Institute"/>
            <person name="Campbell M.A."/>
            <person name="Malfatti S.A."/>
            <person name="Chain P.S.G."/>
            <person name="Heidelberg J.F."/>
            <person name="Ward B.B."/>
            <person name="Klotz M.G."/>
        </authorList>
    </citation>
    <scope>NUCLEOTIDE SEQUENCE [LARGE SCALE GENOMIC DNA]</scope>
    <source>
        <strain evidence="6">Nc4</strain>
    </source>
</reference>
<name>D5BXK3_NITHN</name>
<comment type="similarity">
    <text evidence="1">Belongs to the V-ATPase F subunit family.</text>
</comment>
<dbReference type="InterPro" id="IPR008218">
    <property type="entry name" value="ATPase_V1-cplx_f_g_su"/>
</dbReference>
<dbReference type="Pfam" id="PF01990">
    <property type="entry name" value="ATP-synt_F"/>
    <property type="match status" value="1"/>
</dbReference>
<evidence type="ECO:0008006" key="7">
    <source>
        <dbReference type="Google" id="ProtNLM"/>
    </source>
</evidence>
<dbReference type="InterPro" id="IPR036906">
    <property type="entry name" value="ATPase_V1_fsu_sf"/>
</dbReference>